<dbReference type="InterPro" id="IPR011701">
    <property type="entry name" value="MFS"/>
</dbReference>
<comment type="caution">
    <text evidence="9">The sequence shown here is derived from an EMBL/GenBank/DDBJ whole genome shotgun (WGS) entry which is preliminary data.</text>
</comment>
<keyword evidence="5 7" id="KW-1133">Transmembrane helix</keyword>
<keyword evidence="6 7" id="KW-0472">Membrane</keyword>
<dbReference type="PANTHER" id="PTHR23517">
    <property type="entry name" value="RESISTANCE PROTEIN MDTM, PUTATIVE-RELATED-RELATED"/>
    <property type="match status" value="1"/>
</dbReference>
<dbReference type="Proteomes" id="UP000704960">
    <property type="component" value="Unassembled WGS sequence"/>
</dbReference>
<evidence type="ECO:0000256" key="6">
    <source>
        <dbReference type="ARBA" id="ARBA00023136"/>
    </source>
</evidence>
<dbReference type="PANTHER" id="PTHR23517:SF3">
    <property type="entry name" value="INTEGRAL MEMBRANE TRANSPORT PROTEIN"/>
    <property type="match status" value="1"/>
</dbReference>
<sequence>MKFAFLKLNQVILVIIFAQFIFTMAVSLSAPLFAIFVVRDIGAAAAAVGFASAVYWAMKSILQLPIARYLDKNHGEIDDYYSLLAGITITMTGVFLFYFAAELWHIFAIQALIAIGDAFAIPPLYAIFTRHIDSGAEGFEWALQSSFSFGAGGAIGGVLSGILVGLVGIRPLFLVNGTLMLVGLIVLVFLRPYIRPKVPSPAQRVFIEQKRV</sequence>
<organism evidence="9 10">
    <name type="scientific">Candidatus Sungiibacteriota bacterium</name>
    <dbReference type="NCBI Taxonomy" id="2750080"/>
    <lineage>
        <taxon>Bacteria</taxon>
        <taxon>Candidatus Sungiibacteriota</taxon>
    </lineage>
</organism>
<evidence type="ECO:0000259" key="8">
    <source>
        <dbReference type="PROSITE" id="PS50850"/>
    </source>
</evidence>
<keyword evidence="2" id="KW-0813">Transport</keyword>
<dbReference type="Pfam" id="PF07690">
    <property type="entry name" value="MFS_1"/>
    <property type="match status" value="1"/>
</dbReference>
<name>A0A932YWB4_9BACT</name>
<evidence type="ECO:0000256" key="5">
    <source>
        <dbReference type="ARBA" id="ARBA00022989"/>
    </source>
</evidence>
<dbReference type="SUPFAM" id="SSF103473">
    <property type="entry name" value="MFS general substrate transporter"/>
    <property type="match status" value="1"/>
</dbReference>
<feature type="transmembrane region" description="Helical" evidence="7">
    <location>
        <begin position="79"/>
        <end position="101"/>
    </location>
</feature>
<feature type="transmembrane region" description="Helical" evidence="7">
    <location>
        <begin position="173"/>
        <end position="194"/>
    </location>
</feature>
<protein>
    <submittedName>
        <fullName evidence="9">MFS transporter</fullName>
    </submittedName>
</protein>
<keyword evidence="3" id="KW-1003">Cell membrane</keyword>
<accession>A0A932YWB4</accession>
<feature type="transmembrane region" description="Helical" evidence="7">
    <location>
        <begin position="12"/>
        <end position="35"/>
    </location>
</feature>
<evidence type="ECO:0000256" key="1">
    <source>
        <dbReference type="ARBA" id="ARBA00004651"/>
    </source>
</evidence>
<proteinExistence type="predicted"/>
<gene>
    <name evidence="9" type="ORF">HY474_00580</name>
</gene>
<feature type="transmembrane region" description="Helical" evidence="7">
    <location>
        <begin position="107"/>
        <end position="128"/>
    </location>
</feature>
<comment type="subcellular location">
    <subcellularLocation>
        <location evidence="1">Cell membrane</location>
        <topology evidence="1">Multi-pass membrane protein</topology>
    </subcellularLocation>
</comment>
<dbReference type="EMBL" id="JACQMJ010000004">
    <property type="protein sequence ID" value="MBI4132109.1"/>
    <property type="molecule type" value="Genomic_DNA"/>
</dbReference>
<evidence type="ECO:0000256" key="4">
    <source>
        <dbReference type="ARBA" id="ARBA00022692"/>
    </source>
</evidence>
<evidence type="ECO:0000256" key="2">
    <source>
        <dbReference type="ARBA" id="ARBA00022448"/>
    </source>
</evidence>
<reference evidence="9" key="1">
    <citation type="submission" date="2020-07" db="EMBL/GenBank/DDBJ databases">
        <title>Huge and variable diversity of episymbiotic CPR bacteria and DPANN archaea in groundwater ecosystems.</title>
        <authorList>
            <person name="He C.Y."/>
            <person name="Keren R."/>
            <person name="Whittaker M."/>
            <person name="Farag I.F."/>
            <person name="Doudna J."/>
            <person name="Cate J.H.D."/>
            <person name="Banfield J.F."/>
        </authorList>
    </citation>
    <scope>NUCLEOTIDE SEQUENCE</scope>
    <source>
        <strain evidence="9">NC_groundwater_1226_Ag_S-0.1um_59_124</strain>
    </source>
</reference>
<dbReference type="GO" id="GO:0022857">
    <property type="term" value="F:transmembrane transporter activity"/>
    <property type="evidence" value="ECO:0007669"/>
    <property type="project" value="InterPro"/>
</dbReference>
<evidence type="ECO:0000313" key="9">
    <source>
        <dbReference type="EMBL" id="MBI4132109.1"/>
    </source>
</evidence>
<feature type="transmembrane region" description="Helical" evidence="7">
    <location>
        <begin position="149"/>
        <end position="167"/>
    </location>
</feature>
<dbReference type="InterPro" id="IPR036259">
    <property type="entry name" value="MFS_trans_sf"/>
</dbReference>
<feature type="domain" description="Major facilitator superfamily (MFS) profile" evidence="8">
    <location>
        <begin position="11"/>
        <end position="212"/>
    </location>
</feature>
<dbReference type="AlphaFoldDB" id="A0A932YWB4"/>
<evidence type="ECO:0000313" key="10">
    <source>
        <dbReference type="Proteomes" id="UP000704960"/>
    </source>
</evidence>
<feature type="transmembrane region" description="Helical" evidence="7">
    <location>
        <begin position="41"/>
        <end position="58"/>
    </location>
</feature>
<dbReference type="Gene3D" id="1.20.1250.20">
    <property type="entry name" value="MFS general substrate transporter like domains"/>
    <property type="match status" value="1"/>
</dbReference>
<dbReference type="PROSITE" id="PS50850">
    <property type="entry name" value="MFS"/>
    <property type="match status" value="1"/>
</dbReference>
<evidence type="ECO:0000256" key="7">
    <source>
        <dbReference type="SAM" id="Phobius"/>
    </source>
</evidence>
<dbReference type="InterPro" id="IPR020846">
    <property type="entry name" value="MFS_dom"/>
</dbReference>
<evidence type="ECO:0000256" key="3">
    <source>
        <dbReference type="ARBA" id="ARBA00022475"/>
    </source>
</evidence>
<dbReference type="GO" id="GO:0005886">
    <property type="term" value="C:plasma membrane"/>
    <property type="evidence" value="ECO:0007669"/>
    <property type="project" value="UniProtKB-SubCell"/>
</dbReference>
<dbReference type="InterPro" id="IPR050171">
    <property type="entry name" value="MFS_Transporters"/>
</dbReference>
<keyword evidence="4 7" id="KW-0812">Transmembrane</keyword>